<feature type="domain" description="N-acetyltransferase" evidence="1">
    <location>
        <begin position="24"/>
        <end position="169"/>
    </location>
</feature>
<dbReference type="InterPro" id="IPR000182">
    <property type="entry name" value="GNAT_dom"/>
</dbReference>
<sequence>MNFELPILHSPRVSLFVFQIKDLVDIYPCITKTLTRYMSWEPAENFQAFEQIGQQWILAESKNTDHHFVLRCKETHTFIGLIGVHRVHTTTPELGLWIREDHHGQGYAKEALFEVFRWASQKIQPEYFLYPVAIDNHASRKLAEFLGGVVTGKKNEKKYQAVIYHIPPHSSQLS</sequence>
<organism evidence="2 3">
    <name type="scientific">Acinetobacter junii</name>
    <dbReference type="NCBI Taxonomy" id="40215"/>
    <lineage>
        <taxon>Bacteria</taxon>
        <taxon>Pseudomonadati</taxon>
        <taxon>Pseudomonadota</taxon>
        <taxon>Gammaproteobacteria</taxon>
        <taxon>Moraxellales</taxon>
        <taxon>Moraxellaceae</taxon>
        <taxon>Acinetobacter</taxon>
    </lineage>
</organism>
<dbReference type="AlphaFoldDB" id="A0AAX1MDL7"/>
<dbReference type="PROSITE" id="PS51186">
    <property type="entry name" value="GNAT"/>
    <property type="match status" value="1"/>
</dbReference>
<dbReference type="PANTHER" id="PTHR43792">
    <property type="entry name" value="GNAT FAMILY, PUTATIVE (AFU_ORTHOLOGUE AFUA_3G00765)-RELATED-RELATED"/>
    <property type="match status" value="1"/>
</dbReference>
<dbReference type="InterPro" id="IPR051531">
    <property type="entry name" value="N-acetyltransferase"/>
</dbReference>
<reference evidence="2" key="1">
    <citation type="submission" date="2020-07" db="EMBL/GenBank/DDBJ databases">
        <title>Acinetobacter junii strain YR7 chromosome and plasmid pNDM-YR7.</title>
        <authorList>
            <person name="Tang B."/>
        </authorList>
    </citation>
    <scope>NUCLEOTIDE SEQUENCE</scope>
    <source>
        <strain evidence="2">YR7</strain>
    </source>
</reference>
<dbReference type="Proteomes" id="UP000679388">
    <property type="component" value="Chromosome"/>
</dbReference>
<name>A0AAX1MDL7_ACIJU</name>
<dbReference type="Gene3D" id="3.40.630.30">
    <property type="match status" value="1"/>
</dbReference>
<evidence type="ECO:0000313" key="2">
    <source>
        <dbReference type="EMBL" id="QUY35503.1"/>
    </source>
</evidence>
<dbReference type="Pfam" id="PF13302">
    <property type="entry name" value="Acetyltransf_3"/>
    <property type="match status" value="1"/>
</dbReference>
<accession>A0AAX1MDL7</accession>
<protein>
    <submittedName>
        <fullName evidence="2">GNAT family N-acetyltransferase</fullName>
    </submittedName>
</protein>
<dbReference type="SUPFAM" id="SSF55729">
    <property type="entry name" value="Acyl-CoA N-acyltransferases (Nat)"/>
    <property type="match status" value="1"/>
</dbReference>
<dbReference type="InterPro" id="IPR016181">
    <property type="entry name" value="Acyl_CoA_acyltransferase"/>
</dbReference>
<dbReference type="GeneID" id="70092740"/>
<gene>
    <name evidence="2" type="ORF">H2677_09450</name>
</gene>
<evidence type="ECO:0000259" key="1">
    <source>
        <dbReference type="PROSITE" id="PS51186"/>
    </source>
</evidence>
<dbReference type="GO" id="GO:0016747">
    <property type="term" value="F:acyltransferase activity, transferring groups other than amino-acyl groups"/>
    <property type="evidence" value="ECO:0007669"/>
    <property type="project" value="InterPro"/>
</dbReference>
<evidence type="ECO:0000313" key="3">
    <source>
        <dbReference type="Proteomes" id="UP000679388"/>
    </source>
</evidence>
<dbReference type="EMBL" id="CP059558">
    <property type="protein sequence ID" value="QUY35503.1"/>
    <property type="molecule type" value="Genomic_DNA"/>
</dbReference>
<proteinExistence type="predicted"/>
<dbReference type="RefSeq" id="WP_212638390.1">
    <property type="nucleotide sequence ID" value="NZ_CP059558.1"/>
</dbReference>